<dbReference type="AlphaFoldDB" id="C1MK83"/>
<dbReference type="GeneID" id="9681930"/>
<sequence>MEDIYPLRAASTLPRSREAAGIFPPALSAVAFDAVEELLYAAGVDGRVTAMHAPSLERFSAVHAHGDAHGGAHAILPHRDGGVGGYGGAFGGAHVSLSAERATFHSSGGVMRWGVDVAADDPTNDPVTCGAIDAPHALGSAGGRAFIGRVSPTMTTIDIATGKISATDDVSGARCARRDRSIH</sequence>
<dbReference type="RefSeq" id="XP_003056340.1">
    <property type="nucleotide sequence ID" value="XM_003056294.1"/>
</dbReference>
<dbReference type="KEGG" id="mpp:MICPUCDRAFT_38429"/>
<keyword evidence="2" id="KW-1185">Reference proteome</keyword>
<gene>
    <name evidence="1" type="ORF">MICPUCDRAFT_38429</name>
</gene>
<evidence type="ECO:0000313" key="2">
    <source>
        <dbReference type="Proteomes" id="UP000001876"/>
    </source>
</evidence>
<name>C1MK83_MICPC</name>
<proteinExistence type="predicted"/>
<evidence type="ECO:0000313" key="1">
    <source>
        <dbReference type="EMBL" id="EEH59716.1"/>
    </source>
</evidence>
<organism evidence="2">
    <name type="scientific">Micromonas pusilla (strain CCMP1545)</name>
    <name type="common">Picoplanktonic green alga</name>
    <dbReference type="NCBI Taxonomy" id="564608"/>
    <lineage>
        <taxon>Eukaryota</taxon>
        <taxon>Viridiplantae</taxon>
        <taxon>Chlorophyta</taxon>
        <taxon>Mamiellophyceae</taxon>
        <taxon>Mamiellales</taxon>
        <taxon>Mamiellaceae</taxon>
        <taxon>Micromonas</taxon>
    </lineage>
</organism>
<accession>C1MK83</accession>
<reference evidence="1 2" key="1">
    <citation type="journal article" date="2009" name="Science">
        <title>Green evolution and dynamic adaptations revealed by genomes of the marine picoeukaryotes Micromonas.</title>
        <authorList>
            <person name="Worden A.Z."/>
            <person name="Lee J.H."/>
            <person name="Mock T."/>
            <person name="Rouze P."/>
            <person name="Simmons M.P."/>
            <person name="Aerts A.L."/>
            <person name="Allen A.E."/>
            <person name="Cuvelier M.L."/>
            <person name="Derelle E."/>
            <person name="Everett M.V."/>
            <person name="Foulon E."/>
            <person name="Grimwood J."/>
            <person name="Gundlach H."/>
            <person name="Henrissat B."/>
            <person name="Napoli C."/>
            <person name="McDonald S.M."/>
            <person name="Parker M.S."/>
            <person name="Rombauts S."/>
            <person name="Salamov A."/>
            <person name="Von Dassow P."/>
            <person name="Badger J.H."/>
            <person name="Coutinho P.M."/>
            <person name="Demir E."/>
            <person name="Dubchak I."/>
            <person name="Gentemann C."/>
            <person name="Eikrem W."/>
            <person name="Gready J.E."/>
            <person name="John U."/>
            <person name="Lanier W."/>
            <person name="Lindquist E.A."/>
            <person name="Lucas S."/>
            <person name="Mayer K.F."/>
            <person name="Moreau H."/>
            <person name="Not F."/>
            <person name="Otillar R."/>
            <person name="Panaud O."/>
            <person name="Pangilinan J."/>
            <person name="Paulsen I."/>
            <person name="Piegu B."/>
            <person name="Poliakov A."/>
            <person name="Robbens S."/>
            <person name="Schmutz J."/>
            <person name="Toulza E."/>
            <person name="Wyss T."/>
            <person name="Zelensky A."/>
            <person name="Zhou K."/>
            <person name="Armbrust E.V."/>
            <person name="Bhattacharya D."/>
            <person name="Goodenough U.W."/>
            <person name="Van de Peer Y."/>
            <person name="Grigoriev I.V."/>
        </authorList>
    </citation>
    <scope>NUCLEOTIDE SEQUENCE [LARGE SCALE GENOMIC DNA]</scope>
    <source>
        <strain evidence="1 2">CCMP1545</strain>
    </source>
</reference>
<dbReference type="STRING" id="564608.C1MK83"/>
<protein>
    <submittedName>
        <fullName evidence="1">Predicted protein</fullName>
    </submittedName>
</protein>
<dbReference type="Proteomes" id="UP000001876">
    <property type="component" value="Unassembled WGS sequence"/>
</dbReference>
<dbReference type="Gene3D" id="2.130.10.10">
    <property type="entry name" value="YVTN repeat-like/Quinoprotein amine dehydrogenase"/>
    <property type="match status" value="1"/>
</dbReference>
<dbReference type="InterPro" id="IPR015943">
    <property type="entry name" value="WD40/YVTN_repeat-like_dom_sf"/>
</dbReference>
<dbReference type="EMBL" id="GG663736">
    <property type="protein sequence ID" value="EEH59716.1"/>
    <property type="molecule type" value="Genomic_DNA"/>
</dbReference>